<dbReference type="GO" id="GO:0008841">
    <property type="term" value="F:dihydrofolate synthase activity"/>
    <property type="evidence" value="ECO:0007669"/>
    <property type="project" value="TreeGrafter"/>
</dbReference>
<evidence type="ECO:0000259" key="10">
    <source>
        <dbReference type="Pfam" id="PF02875"/>
    </source>
</evidence>
<evidence type="ECO:0000256" key="3">
    <source>
        <dbReference type="ARBA" id="ARBA00011245"/>
    </source>
</evidence>
<name>A0A1J5PPU7_9ZZZZ</name>
<evidence type="ECO:0000256" key="2">
    <source>
        <dbReference type="ARBA" id="ARBA00008276"/>
    </source>
</evidence>
<feature type="domain" description="Mur ligase central" evidence="11">
    <location>
        <begin position="55"/>
        <end position="282"/>
    </location>
</feature>
<reference evidence="12" key="1">
    <citation type="submission" date="2016-10" db="EMBL/GenBank/DDBJ databases">
        <title>Sequence of Gallionella enrichment culture.</title>
        <authorList>
            <person name="Poehlein A."/>
            <person name="Muehling M."/>
            <person name="Daniel R."/>
        </authorList>
    </citation>
    <scope>NUCLEOTIDE SEQUENCE</scope>
</reference>
<dbReference type="FunFam" id="3.40.1190.10:FF:000004">
    <property type="entry name" value="Dihydrofolate synthase/folylpolyglutamate synthase"/>
    <property type="match status" value="1"/>
</dbReference>
<evidence type="ECO:0000256" key="9">
    <source>
        <dbReference type="ARBA" id="ARBA00022909"/>
    </source>
</evidence>
<evidence type="ECO:0000256" key="7">
    <source>
        <dbReference type="ARBA" id="ARBA00022840"/>
    </source>
</evidence>
<evidence type="ECO:0000256" key="8">
    <source>
        <dbReference type="ARBA" id="ARBA00022842"/>
    </source>
</evidence>
<keyword evidence="6" id="KW-0547">Nucleotide-binding</keyword>
<comment type="subunit">
    <text evidence="3">Monomer.</text>
</comment>
<keyword evidence="8" id="KW-0460">Magnesium</keyword>
<dbReference type="AlphaFoldDB" id="A0A1J5PPU7"/>
<keyword evidence="9" id="KW-0289">Folate biosynthesis</keyword>
<dbReference type="PIRSF" id="PIRSF001563">
    <property type="entry name" value="Folylpolyglu_synth"/>
    <property type="match status" value="1"/>
</dbReference>
<dbReference type="Gene3D" id="3.40.1190.10">
    <property type="entry name" value="Mur-like, catalytic domain"/>
    <property type="match status" value="1"/>
</dbReference>
<comment type="similarity">
    <text evidence="2">Belongs to the folylpolyglutamate synthase family.</text>
</comment>
<dbReference type="GO" id="GO:0005524">
    <property type="term" value="F:ATP binding"/>
    <property type="evidence" value="ECO:0007669"/>
    <property type="project" value="UniProtKB-KW"/>
</dbReference>
<dbReference type="GO" id="GO:0004326">
    <property type="term" value="F:tetrahydrofolylpolyglutamate synthase activity"/>
    <property type="evidence" value="ECO:0007669"/>
    <property type="project" value="UniProtKB-EC"/>
</dbReference>
<dbReference type="SUPFAM" id="SSF53244">
    <property type="entry name" value="MurD-like peptide ligases, peptide-binding domain"/>
    <property type="match status" value="1"/>
</dbReference>
<evidence type="ECO:0000259" key="11">
    <source>
        <dbReference type="Pfam" id="PF08245"/>
    </source>
</evidence>
<dbReference type="SUPFAM" id="SSF53623">
    <property type="entry name" value="MurD-like peptide ligases, catalytic domain"/>
    <property type="match status" value="1"/>
</dbReference>
<dbReference type="GO" id="GO:0046656">
    <property type="term" value="P:folic acid biosynthetic process"/>
    <property type="evidence" value="ECO:0007669"/>
    <property type="project" value="UniProtKB-KW"/>
</dbReference>
<dbReference type="NCBIfam" id="TIGR01499">
    <property type="entry name" value="folC"/>
    <property type="match status" value="1"/>
</dbReference>
<evidence type="ECO:0000256" key="4">
    <source>
        <dbReference type="ARBA" id="ARBA00022598"/>
    </source>
</evidence>
<protein>
    <submittedName>
        <fullName evidence="12">Folylpolyglutamate synthase</fullName>
        <ecNumber evidence="12">6.3.2.17</ecNumber>
    </submittedName>
</protein>
<dbReference type="InterPro" id="IPR001645">
    <property type="entry name" value="Folylpolyglutamate_synth"/>
</dbReference>
<dbReference type="Pfam" id="PF02875">
    <property type="entry name" value="Mur_ligase_C"/>
    <property type="match status" value="1"/>
</dbReference>
<dbReference type="InterPro" id="IPR036615">
    <property type="entry name" value="Mur_ligase_C_dom_sf"/>
</dbReference>
<evidence type="ECO:0000256" key="5">
    <source>
        <dbReference type="ARBA" id="ARBA00022723"/>
    </source>
</evidence>
<dbReference type="EMBL" id="MLJW01002842">
    <property type="protein sequence ID" value="OIQ73513.1"/>
    <property type="molecule type" value="Genomic_DNA"/>
</dbReference>
<evidence type="ECO:0000256" key="6">
    <source>
        <dbReference type="ARBA" id="ARBA00022741"/>
    </source>
</evidence>
<gene>
    <name evidence="12" type="primary">fgs_3</name>
    <name evidence="12" type="ORF">GALL_448500</name>
</gene>
<dbReference type="GO" id="GO:0046872">
    <property type="term" value="F:metal ion binding"/>
    <property type="evidence" value="ECO:0007669"/>
    <property type="project" value="UniProtKB-KW"/>
</dbReference>
<dbReference type="Gene3D" id="3.90.190.20">
    <property type="entry name" value="Mur ligase, C-terminal domain"/>
    <property type="match status" value="1"/>
</dbReference>
<dbReference type="InterPro" id="IPR004101">
    <property type="entry name" value="Mur_ligase_C"/>
</dbReference>
<organism evidence="12">
    <name type="scientific">mine drainage metagenome</name>
    <dbReference type="NCBI Taxonomy" id="410659"/>
    <lineage>
        <taxon>unclassified sequences</taxon>
        <taxon>metagenomes</taxon>
        <taxon>ecological metagenomes</taxon>
    </lineage>
</organism>
<feature type="domain" description="Mur ligase C-terminal" evidence="10">
    <location>
        <begin position="309"/>
        <end position="423"/>
    </location>
</feature>
<accession>A0A1J5PPU7</accession>
<comment type="cofactor">
    <cofactor evidence="1">
        <name>Mg(2+)</name>
        <dbReference type="ChEBI" id="CHEBI:18420"/>
    </cofactor>
</comment>
<sequence length="460" mass="48938">MSETVSPDDLARFAAVEAALDARWPESKIEPSLTRIAELVDLLGAPQQTYPVIHIAGTNGKTSTSRMIDALLTSFGLRVGRYTSPHLESLRERISLQGEPISVERFLDTYDDVAAYLDYVDSKNEVKLSYFEVLTAMAFTAFADAPVDVAVVECGLGGEWDATNVADGLVAVITPIDIDHVEYLGSSIAGIAATKAKIIKEDSRAILARQPLEAAEELIRQVAVVDATPFREGLEFALVKRELAIGGQLISIQGLAGEYSDIFLPLYGAHQAHNAAVAVAAVEAFLGGGSQMLDIDALREGFAQVTSPGRLETLRRNPTIMIDAAHNPHGARALADALDEGFDFDYLVGVVAVLGEKDAHGLLAALEPVLSEVIVTKSTSPRALPIDELEKIAVDVFGEDRVFVARDLAEAIELGVTRAEENDNLGGSGVVITGSVVTAGQARHLLGGTRLSGPDLSDSE</sequence>
<dbReference type="PANTHER" id="PTHR11136">
    <property type="entry name" value="FOLYLPOLYGLUTAMATE SYNTHASE-RELATED"/>
    <property type="match status" value="1"/>
</dbReference>
<proteinExistence type="inferred from homology"/>
<dbReference type="EC" id="6.3.2.17" evidence="12"/>
<keyword evidence="7" id="KW-0067">ATP-binding</keyword>
<keyword evidence="4 12" id="KW-0436">Ligase</keyword>
<comment type="caution">
    <text evidence="12">The sequence shown here is derived from an EMBL/GenBank/DDBJ whole genome shotgun (WGS) entry which is preliminary data.</text>
</comment>
<dbReference type="InterPro" id="IPR013221">
    <property type="entry name" value="Mur_ligase_cen"/>
</dbReference>
<dbReference type="InterPro" id="IPR036565">
    <property type="entry name" value="Mur-like_cat_sf"/>
</dbReference>
<keyword evidence="5" id="KW-0479">Metal-binding</keyword>
<evidence type="ECO:0000256" key="1">
    <source>
        <dbReference type="ARBA" id="ARBA00001946"/>
    </source>
</evidence>
<dbReference type="Pfam" id="PF08245">
    <property type="entry name" value="Mur_ligase_M"/>
    <property type="match status" value="1"/>
</dbReference>
<dbReference type="PANTHER" id="PTHR11136:SF0">
    <property type="entry name" value="DIHYDROFOLATE SYNTHETASE-RELATED"/>
    <property type="match status" value="1"/>
</dbReference>
<evidence type="ECO:0000313" key="12">
    <source>
        <dbReference type="EMBL" id="OIQ73513.1"/>
    </source>
</evidence>
<dbReference type="GO" id="GO:0005737">
    <property type="term" value="C:cytoplasm"/>
    <property type="evidence" value="ECO:0007669"/>
    <property type="project" value="TreeGrafter"/>
</dbReference>